<proteinExistence type="predicted"/>
<dbReference type="PANTHER" id="PTHR19328:SF75">
    <property type="entry name" value="ALDOSE SUGAR DEHYDROGENASE YLII"/>
    <property type="match status" value="1"/>
</dbReference>
<sequence>MVDGFDVPWAIAFLPNHGFLVTDLNGSLYHVKGSQRQIIRGTPRSFHQGQGGLLDVMVPNDFSNSREIFLTYSIRQNRGSGTALAVGTLSSDFRRLKNVRVIFETSSSSNTSRHYGSRVVEARDGTLFMTLGERGEHESAQDLSLHQGSIIHLNRDGTVPGNNPFINIPESQNLIWSYGHRNPQGLALDNKGGIWSVEHGAQGGDEINRIQKGGNYGWPVISYGRHYSGAKIGEGTARPGMQQPAWYWDPSIAPSGMMIYSGKLWPNWRGHFFVGSLKFDYISRLSGRVLKEREQLKSPFTGRVRDVVEAPDGSIWFASETDGAIYRLAPSR</sequence>
<evidence type="ECO:0000313" key="3">
    <source>
        <dbReference type="Proteomes" id="UP001429564"/>
    </source>
</evidence>
<feature type="domain" description="Glucose/Sorbosone dehydrogenase" evidence="1">
    <location>
        <begin position="5"/>
        <end position="327"/>
    </location>
</feature>
<dbReference type="Proteomes" id="UP001429564">
    <property type="component" value="Unassembled WGS sequence"/>
</dbReference>
<evidence type="ECO:0000259" key="1">
    <source>
        <dbReference type="Pfam" id="PF07995"/>
    </source>
</evidence>
<dbReference type="InterPro" id="IPR011042">
    <property type="entry name" value="6-blade_b-propeller_TolB-like"/>
</dbReference>
<dbReference type="EMBL" id="QHLQ01000021">
    <property type="protein sequence ID" value="NIZ62726.1"/>
    <property type="molecule type" value="Genomic_DNA"/>
</dbReference>
<evidence type="ECO:0000313" key="2">
    <source>
        <dbReference type="EMBL" id="NIZ62726.1"/>
    </source>
</evidence>
<protein>
    <recommendedName>
        <fullName evidence="1">Glucose/Sorbosone dehydrogenase domain-containing protein</fullName>
    </recommendedName>
</protein>
<reference evidence="2 3" key="1">
    <citation type="submission" date="2018-05" db="EMBL/GenBank/DDBJ databases">
        <authorList>
            <person name="Zhang Y.-J."/>
        </authorList>
    </citation>
    <scope>NUCLEOTIDE SEQUENCE [LARGE SCALE GENOMIC DNA]</scope>
    <source>
        <strain evidence="2 3">CY04</strain>
    </source>
</reference>
<dbReference type="InterPro" id="IPR012938">
    <property type="entry name" value="Glc/Sorbosone_DH"/>
</dbReference>
<dbReference type="SUPFAM" id="SSF50952">
    <property type="entry name" value="Soluble quinoprotein glucose dehydrogenase"/>
    <property type="match status" value="1"/>
</dbReference>
<gene>
    <name evidence="2" type="ORF">DL239_17280</name>
</gene>
<organism evidence="2 3">
    <name type="scientific">Parasedimentitalea denitrificans</name>
    <dbReference type="NCBI Taxonomy" id="2211118"/>
    <lineage>
        <taxon>Bacteria</taxon>
        <taxon>Pseudomonadati</taxon>
        <taxon>Pseudomonadota</taxon>
        <taxon>Alphaproteobacteria</taxon>
        <taxon>Rhodobacterales</taxon>
        <taxon>Paracoccaceae</taxon>
        <taxon>Parasedimentitalea</taxon>
    </lineage>
</organism>
<dbReference type="PANTHER" id="PTHR19328">
    <property type="entry name" value="HEDGEHOG-INTERACTING PROTEIN"/>
    <property type="match status" value="1"/>
</dbReference>
<dbReference type="Pfam" id="PF07995">
    <property type="entry name" value="GSDH"/>
    <property type="match status" value="1"/>
</dbReference>
<dbReference type="InterPro" id="IPR011041">
    <property type="entry name" value="Quinoprot_gluc/sorb_DH_b-prop"/>
</dbReference>
<name>A0ABX0WAM3_9RHOB</name>
<keyword evidence="3" id="KW-1185">Reference proteome</keyword>
<accession>A0ABX0WAM3</accession>
<dbReference type="Gene3D" id="2.120.10.30">
    <property type="entry name" value="TolB, C-terminal domain"/>
    <property type="match status" value="1"/>
</dbReference>
<comment type="caution">
    <text evidence="2">The sequence shown here is derived from an EMBL/GenBank/DDBJ whole genome shotgun (WGS) entry which is preliminary data.</text>
</comment>